<dbReference type="PANTHER" id="PTHR34203:SF15">
    <property type="entry name" value="SLL1173 PROTEIN"/>
    <property type="match status" value="1"/>
</dbReference>
<dbReference type="Gene3D" id="3.40.50.150">
    <property type="entry name" value="Vaccinia Virus protein VP39"/>
    <property type="match status" value="1"/>
</dbReference>
<protein>
    <submittedName>
        <fullName evidence="2">Unannotated protein</fullName>
    </submittedName>
</protein>
<dbReference type="EMBL" id="CAFBOG010000012">
    <property type="protein sequence ID" value="CAB4969518.1"/>
    <property type="molecule type" value="Genomic_DNA"/>
</dbReference>
<reference evidence="2" key="1">
    <citation type="submission" date="2020-05" db="EMBL/GenBank/DDBJ databases">
        <authorList>
            <person name="Chiriac C."/>
            <person name="Salcher M."/>
            <person name="Ghai R."/>
            <person name="Kavagutti S V."/>
        </authorList>
    </citation>
    <scope>NUCLEOTIDE SEQUENCE</scope>
</reference>
<evidence type="ECO:0000259" key="1">
    <source>
        <dbReference type="Pfam" id="PF05050"/>
    </source>
</evidence>
<proteinExistence type="predicted"/>
<evidence type="ECO:0000313" key="2">
    <source>
        <dbReference type="EMBL" id="CAB4969518.1"/>
    </source>
</evidence>
<dbReference type="SUPFAM" id="SSF53335">
    <property type="entry name" value="S-adenosyl-L-methionine-dependent methyltransferases"/>
    <property type="match status" value="1"/>
</dbReference>
<gene>
    <name evidence="2" type="ORF">UFOPK3914_00251</name>
</gene>
<dbReference type="InterPro" id="IPR006342">
    <property type="entry name" value="FkbM_mtfrase"/>
</dbReference>
<dbReference type="CDD" id="cd02440">
    <property type="entry name" value="AdoMet_MTases"/>
    <property type="match status" value="1"/>
</dbReference>
<dbReference type="NCBIfam" id="TIGR01444">
    <property type="entry name" value="fkbM_fam"/>
    <property type="match status" value="1"/>
</dbReference>
<sequence length="243" mass="27931">MKRLVQSLLQRIFGFERYLFLFAWFKTKTLRWDPNERDVLQLISRMSEQSTVLDIGANIGIMTVLIAKRVRYGHVHAFEPIPENFRALTRLVAHFKLENVTLHHMALGESSGQLEMVMPEQQHVRMQGLSHVVQPGQEVVGHRYTVPQERLDDLGELQGVQIDGIKIDVEGFEQFVFAGGLELLRSCQPLVYAELVEPENRRFSCELFESLGYTVSVAQQDQIVPLDPSRHRSHNLFMIPPPT</sequence>
<name>A0A6J7LMR2_9ZZZZ</name>
<dbReference type="InterPro" id="IPR029063">
    <property type="entry name" value="SAM-dependent_MTases_sf"/>
</dbReference>
<dbReference type="Pfam" id="PF05050">
    <property type="entry name" value="Methyltransf_21"/>
    <property type="match status" value="1"/>
</dbReference>
<feature type="domain" description="Methyltransferase FkbM" evidence="1">
    <location>
        <begin position="54"/>
        <end position="195"/>
    </location>
</feature>
<dbReference type="InterPro" id="IPR052514">
    <property type="entry name" value="SAM-dependent_MTase"/>
</dbReference>
<dbReference type="PANTHER" id="PTHR34203">
    <property type="entry name" value="METHYLTRANSFERASE, FKBM FAMILY PROTEIN"/>
    <property type="match status" value="1"/>
</dbReference>
<organism evidence="2">
    <name type="scientific">freshwater metagenome</name>
    <dbReference type="NCBI Taxonomy" id="449393"/>
    <lineage>
        <taxon>unclassified sequences</taxon>
        <taxon>metagenomes</taxon>
        <taxon>ecological metagenomes</taxon>
    </lineage>
</organism>
<accession>A0A6J7LMR2</accession>
<dbReference type="AlphaFoldDB" id="A0A6J7LMR2"/>